<accession>A0A9Q1JYF7</accession>
<protein>
    <submittedName>
        <fullName evidence="2">Uncharacterized protein</fullName>
    </submittedName>
</protein>
<dbReference type="EMBL" id="JAKOGI010000542">
    <property type="protein sequence ID" value="KAJ8433414.1"/>
    <property type="molecule type" value="Genomic_DNA"/>
</dbReference>
<evidence type="ECO:0000313" key="2">
    <source>
        <dbReference type="EMBL" id="KAJ8433414.1"/>
    </source>
</evidence>
<proteinExistence type="predicted"/>
<sequence>MGIEGENKAQARGSFTGWSPNQVEALFKIFKERERKETISETHQITHKPQNVPGCNYEIQNLQRWQGDGATAVMEEAASPKATKERSALGERTWGDREGFPVHKLRWGRRRSSNGAWAVEAKFERLTGGGDPSEAEKTTELQEAFFRYRGDKDESEYKSMYNGLLTRRERERGGRGERRLGHLQ</sequence>
<keyword evidence="3" id="KW-1185">Reference proteome</keyword>
<feature type="compositionally biased region" description="Basic and acidic residues" evidence="1">
    <location>
        <begin position="82"/>
        <end position="95"/>
    </location>
</feature>
<feature type="region of interest" description="Disordered" evidence="1">
    <location>
        <begin position="76"/>
        <end position="95"/>
    </location>
</feature>
<dbReference type="Proteomes" id="UP001153076">
    <property type="component" value="Unassembled WGS sequence"/>
</dbReference>
<dbReference type="AlphaFoldDB" id="A0A9Q1JYF7"/>
<comment type="caution">
    <text evidence="2">The sequence shown here is derived from an EMBL/GenBank/DDBJ whole genome shotgun (WGS) entry which is preliminary data.</text>
</comment>
<name>A0A9Q1JYF7_9CARY</name>
<evidence type="ECO:0000256" key="1">
    <source>
        <dbReference type="SAM" id="MobiDB-lite"/>
    </source>
</evidence>
<evidence type="ECO:0000313" key="3">
    <source>
        <dbReference type="Proteomes" id="UP001153076"/>
    </source>
</evidence>
<organism evidence="2 3">
    <name type="scientific">Carnegiea gigantea</name>
    <dbReference type="NCBI Taxonomy" id="171969"/>
    <lineage>
        <taxon>Eukaryota</taxon>
        <taxon>Viridiplantae</taxon>
        <taxon>Streptophyta</taxon>
        <taxon>Embryophyta</taxon>
        <taxon>Tracheophyta</taxon>
        <taxon>Spermatophyta</taxon>
        <taxon>Magnoliopsida</taxon>
        <taxon>eudicotyledons</taxon>
        <taxon>Gunneridae</taxon>
        <taxon>Pentapetalae</taxon>
        <taxon>Caryophyllales</taxon>
        <taxon>Cactineae</taxon>
        <taxon>Cactaceae</taxon>
        <taxon>Cactoideae</taxon>
        <taxon>Echinocereeae</taxon>
        <taxon>Carnegiea</taxon>
    </lineage>
</organism>
<reference evidence="2" key="1">
    <citation type="submission" date="2022-04" db="EMBL/GenBank/DDBJ databases">
        <title>Carnegiea gigantea Genome sequencing and assembly v2.</title>
        <authorList>
            <person name="Copetti D."/>
            <person name="Sanderson M.J."/>
            <person name="Burquez A."/>
            <person name="Wojciechowski M.F."/>
        </authorList>
    </citation>
    <scope>NUCLEOTIDE SEQUENCE</scope>
    <source>
        <strain evidence="2">SGP5-SGP5p</strain>
        <tissue evidence="2">Aerial part</tissue>
    </source>
</reference>
<gene>
    <name evidence="2" type="ORF">Cgig2_026678</name>
</gene>